<organism evidence="3 4">
    <name type="scientific">Glutamicibacter bergerei</name>
    <dbReference type="NCBI Taxonomy" id="256702"/>
    <lineage>
        <taxon>Bacteria</taxon>
        <taxon>Bacillati</taxon>
        <taxon>Actinomycetota</taxon>
        <taxon>Actinomycetes</taxon>
        <taxon>Micrococcales</taxon>
        <taxon>Micrococcaceae</taxon>
        <taxon>Glutamicibacter</taxon>
    </lineage>
</organism>
<name>A0ABV9MMB1_9MICC</name>
<protein>
    <submittedName>
        <fullName evidence="3">Glycosyltransferase</fullName>
        <ecNumber evidence="3">2.4.-.-</ecNumber>
    </submittedName>
</protein>
<evidence type="ECO:0000256" key="1">
    <source>
        <dbReference type="ARBA" id="ARBA00022679"/>
    </source>
</evidence>
<dbReference type="PANTHER" id="PTHR12526">
    <property type="entry name" value="GLYCOSYLTRANSFERASE"/>
    <property type="match status" value="1"/>
</dbReference>
<dbReference type="EMBL" id="JBHSHE010000037">
    <property type="protein sequence ID" value="MFC4716239.1"/>
    <property type="molecule type" value="Genomic_DNA"/>
</dbReference>
<dbReference type="EC" id="2.4.-.-" evidence="3"/>
<dbReference type="SUPFAM" id="SSF53756">
    <property type="entry name" value="UDP-Glycosyltransferase/glycogen phosphorylase"/>
    <property type="match status" value="1"/>
</dbReference>
<reference evidence="4" key="1">
    <citation type="journal article" date="2019" name="Int. J. Syst. Evol. Microbiol.">
        <title>The Global Catalogue of Microorganisms (GCM) 10K type strain sequencing project: providing services to taxonomists for standard genome sequencing and annotation.</title>
        <authorList>
            <consortium name="The Broad Institute Genomics Platform"/>
            <consortium name="The Broad Institute Genome Sequencing Center for Infectious Disease"/>
            <person name="Wu L."/>
            <person name="Ma J."/>
        </authorList>
    </citation>
    <scope>NUCLEOTIDE SEQUENCE [LARGE SCALE GENOMIC DNA]</scope>
    <source>
        <strain evidence="4">CGMCC 1.12849</strain>
    </source>
</reference>
<evidence type="ECO:0000313" key="3">
    <source>
        <dbReference type="EMBL" id="MFC4716239.1"/>
    </source>
</evidence>
<dbReference type="PANTHER" id="PTHR12526:SF630">
    <property type="entry name" value="GLYCOSYLTRANSFERASE"/>
    <property type="match status" value="1"/>
</dbReference>
<dbReference type="GO" id="GO:0016757">
    <property type="term" value="F:glycosyltransferase activity"/>
    <property type="evidence" value="ECO:0007669"/>
    <property type="project" value="UniProtKB-KW"/>
</dbReference>
<comment type="caution">
    <text evidence="3">The sequence shown here is derived from an EMBL/GenBank/DDBJ whole genome shotgun (WGS) entry which is preliminary data.</text>
</comment>
<evidence type="ECO:0000313" key="4">
    <source>
        <dbReference type="Proteomes" id="UP001595884"/>
    </source>
</evidence>
<feature type="domain" description="Glycosyl transferase family 1" evidence="2">
    <location>
        <begin position="310"/>
        <end position="464"/>
    </location>
</feature>
<keyword evidence="4" id="KW-1185">Reference proteome</keyword>
<dbReference type="Gene3D" id="3.40.50.2000">
    <property type="entry name" value="Glycogen Phosphorylase B"/>
    <property type="match status" value="3"/>
</dbReference>
<dbReference type="RefSeq" id="WP_382412080.1">
    <property type="nucleotide sequence ID" value="NZ_JBHSHE010000037.1"/>
</dbReference>
<evidence type="ECO:0000259" key="2">
    <source>
        <dbReference type="Pfam" id="PF00534"/>
    </source>
</evidence>
<dbReference type="Pfam" id="PF00534">
    <property type="entry name" value="Glycos_transf_1"/>
    <property type="match status" value="1"/>
</dbReference>
<dbReference type="InterPro" id="IPR001296">
    <property type="entry name" value="Glyco_trans_1"/>
</dbReference>
<sequence>MSLENPSISVSPLFSGPANLLPKALPTLMVTWTVDEIFGGMTAMCLRRANIFHEKGVPTAVVSFAPNQDFVATRNSLVASGKLRADVPIINLHEYYDQNLPENPSVTLNATKLDGPKWGLPEETYRSDDQTLLSRDYLVDEKSPVRRREYYRRDGSIYLVDCTLPQIKDATKTRRVLQLFGSENLPVAEFTTAAKLYRHWLSVIVGTVDTNLIVDSKYSARFLSSWKHPGSVKLFAFHSTHIEAGENTLTGRLSTSHAPVIDQRHDWDGLVFLTKSQRDAFTQRFGDDADIFVISNPTEGPTSYPPYEKRNSKKIVYVGRLAEGKRVKDVIDIVDLVSKSTEGVALDIIGDGPQRENLEKHVQSLGLEAAVKFLGHVSSVSEHLQQANVLLLCSSYEGQSLAILEAQAHGCVAVAYDVDFGPRDVIEHGVSGYLVPYLDKDAASEIITQLMQDEDLASSISYEGFTRAVNFNNESTFNRWQQALAKARESQLLSEMLTAIKPVLEGMRFLTGGAIELTVGWEEQQLDFDSLELLIEPRGTSSFESRVVIDPSAMSNGSASFSIPSDIRTTIAAKEPLDLSVRLRSGDAQAVLRLGAPKGQTLQPYLTAYGNLSLK</sequence>
<dbReference type="Proteomes" id="UP001595884">
    <property type="component" value="Unassembled WGS sequence"/>
</dbReference>
<accession>A0ABV9MMB1</accession>
<keyword evidence="3" id="KW-0328">Glycosyltransferase</keyword>
<keyword evidence="1 3" id="KW-0808">Transferase</keyword>
<proteinExistence type="predicted"/>
<gene>
    <name evidence="3" type="ORF">ACFO7V_08815</name>
</gene>